<feature type="binding site" evidence="19">
    <location>
        <position position="189"/>
    </location>
    <ligand>
        <name>FAD</name>
        <dbReference type="ChEBI" id="CHEBI:57692"/>
    </ligand>
</feature>
<feature type="disulfide bond" description="Redox-active" evidence="20">
    <location>
        <begin position="328"/>
        <end position="331"/>
    </location>
</feature>
<keyword evidence="4" id="KW-0813">Transport</keyword>
<organism evidence="22 23">
    <name type="scientific">Labeo rohita</name>
    <name type="common">Indian major carp</name>
    <name type="synonym">Cyprinus rohita</name>
    <dbReference type="NCBI Taxonomy" id="84645"/>
    <lineage>
        <taxon>Eukaryota</taxon>
        <taxon>Metazoa</taxon>
        <taxon>Chordata</taxon>
        <taxon>Craniata</taxon>
        <taxon>Vertebrata</taxon>
        <taxon>Euteleostomi</taxon>
        <taxon>Actinopterygii</taxon>
        <taxon>Neopterygii</taxon>
        <taxon>Teleostei</taxon>
        <taxon>Ostariophysi</taxon>
        <taxon>Cypriniformes</taxon>
        <taxon>Cyprinidae</taxon>
        <taxon>Labeoninae</taxon>
        <taxon>Labeonini</taxon>
        <taxon>Labeo</taxon>
    </lineage>
</organism>
<proteinExistence type="evidence at protein level"/>
<dbReference type="STRING" id="84645.A0A498LKD0"/>
<sequence>MKSFVLLALLLSSVHVTAAGSAAHRCFCQVTGTLDDCACDVETIDSFNNKEIFPKLQKLLSSDYFRFYKVNLNNPCPFWTDHSQCGLKYCAVKPCKPGEVPEGLKSNSYKYSEEASQDIEECEKAEKLGAVNGSLSDETRQALQEWKKHDDESDRFCMLDGEDGQGFYHWLEGLCVEKRAFFRLISGLHASINIHLSARYLLDENWFEMKWGHNVSEFQLRFDEELTEGEGPKRLRNLYFLYLIELRALAKILPYFERSNFNLYTGQPTQDNENKELLLELLHVAKSFPLHFDETALFAGNKKEAMKLKEDFKLTFKNISRIMDCVECFKCRLWGKLQTQGLGTALKILFSERQIEAMPNTSNTNPSFQLSRQEIVSLFNAFGRISTSVRELENFRTLLSNLKQ</sequence>
<evidence type="ECO:0000256" key="9">
    <source>
        <dbReference type="ARBA" id="ARBA00022982"/>
    </source>
</evidence>
<dbReference type="GO" id="GO:0016972">
    <property type="term" value="F:thiol oxidase activity"/>
    <property type="evidence" value="ECO:0007669"/>
    <property type="project" value="InterPro"/>
</dbReference>
<comment type="caution">
    <text evidence="22">The sequence shown here is derived from an EMBL/GenBank/DDBJ whole genome shotgun (WGS) entry which is preliminary data.</text>
</comment>
<evidence type="ECO:0000256" key="1">
    <source>
        <dbReference type="ARBA" id="ARBA00001974"/>
    </source>
</evidence>
<dbReference type="Proteomes" id="UP000290572">
    <property type="component" value="Unassembled WGS sequence"/>
</dbReference>
<keyword evidence="23" id="KW-1185">Reference proteome</keyword>
<keyword evidence="8 19" id="KW-0274">FAD</keyword>
<evidence type="ECO:0000313" key="22">
    <source>
        <dbReference type="EMBL" id="RXN08839.1"/>
    </source>
</evidence>
<evidence type="ECO:0000256" key="15">
    <source>
        <dbReference type="ARBA" id="ARBA00040786"/>
    </source>
</evidence>
<feature type="binding site" evidence="19">
    <location>
        <position position="221"/>
    </location>
    <ligand>
        <name>FAD</name>
        <dbReference type="ChEBI" id="CHEBI:57692"/>
    </ligand>
</feature>
<feature type="chain" id="PRO_5019833720" description="ERO1-like protein alpha" evidence="21">
    <location>
        <begin position="20"/>
        <end position="404"/>
    </location>
</feature>
<keyword evidence="6 21" id="KW-0732">Signal</keyword>
<feature type="active site" evidence="18">
    <location>
        <position position="331"/>
    </location>
</feature>
<comment type="similarity">
    <text evidence="3">Belongs to the EROs family.</text>
</comment>
<evidence type="ECO:0000256" key="5">
    <source>
        <dbReference type="ARBA" id="ARBA00022630"/>
    </source>
</evidence>
<evidence type="ECO:0000256" key="16">
    <source>
        <dbReference type="ARBA" id="ARBA00041899"/>
    </source>
</evidence>
<keyword evidence="7" id="KW-0256">Endoplasmic reticulum</keyword>
<accession>A0A498LKD0</accession>
<evidence type="ECO:0000256" key="10">
    <source>
        <dbReference type="ARBA" id="ARBA00023002"/>
    </source>
</evidence>
<keyword evidence="5" id="KW-0285">Flavoprotein</keyword>
<name>A0A498LKD0_LABRO</name>
<evidence type="ECO:0000256" key="3">
    <source>
        <dbReference type="ARBA" id="ARBA00008277"/>
    </source>
</evidence>
<evidence type="ECO:0000256" key="6">
    <source>
        <dbReference type="ARBA" id="ARBA00022729"/>
    </source>
</evidence>
<dbReference type="Pfam" id="PF04137">
    <property type="entry name" value="ERO1"/>
    <property type="match status" value="2"/>
</dbReference>
<evidence type="ECO:0000313" key="23">
    <source>
        <dbReference type="Proteomes" id="UP000290572"/>
    </source>
</evidence>
<dbReference type="EMBL" id="QBIY01013297">
    <property type="protein sequence ID" value="RXN08839.1"/>
    <property type="molecule type" value="Genomic_DNA"/>
</dbReference>
<dbReference type="GO" id="GO:0034975">
    <property type="term" value="P:protein folding in endoplasmic reticulum"/>
    <property type="evidence" value="ECO:0007669"/>
    <property type="project" value="InterPro"/>
</dbReference>
<feature type="binding site" evidence="19">
    <location>
        <position position="186"/>
    </location>
    <ligand>
        <name>FAD</name>
        <dbReference type="ChEBI" id="CHEBI:57692"/>
    </ligand>
</feature>
<keyword evidence="24" id="KW-1267">Proteomics identification</keyword>
<evidence type="ECO:0000256" key="11">
    <source>
        <dbReference type="ARBA" id="ARBA00023136"/>
    </source>
</evidence>
<keyword evidence="13" id="KW-0325">Glycoprotein</keyword>
<dbReference type="PANTHER" id="PTHR12613:SF1">
    <property type="entry name" value="ERO1-LIKE PROTEIN ALPHA"/>
    <property type="match status" value="1"/>
</dbReference>
<keyword evidence="10" id="KW-0560">Oxidoreductase</keyword>
<dbReference type="GO" id="GO:0071949">
    <property type="term" value="F:FAD binding"/>
    <property type="evidence" value="ECO:0007669"/>
    <property type="project" value="InterPro"/>
</dbReference>
<evidence type="ECO:0000256" key="2">
    <source>
        <dbReference type="ARBA" id="ARBA00004367"/>
    </source>
</evidence>
<evidence type="ECO:0000256" key="18">
    <source>
        <dbReference type="PIRSR" id="PIRSR017205-1"/>
    </source>
</evidence>
<dbReference type="InterPro" id="IPR037192">
    <property type="entry name" value="ERO1-like_sf"/>
</dbReference>
<feature type="disulfide bond" description="Redox-active" evidence="20">
    <location>
        <begin position="85"/>
        <end position="90"/>
    </location>
</feature>
<dbReference type="GO" id="GO:0015035">
    <property type="term" value="F:protein-disulfide reductase activity"/>
    <property type="evidence" value="ECO:0007669"/>
    <property type="project" value="InterPro"/>
</dbReference>
<dbReference type="AlphaFoldDB" id="A0A498LKD0"/>
<evidence type="ECO:0000256" key="4">
    <source>
        <dbReference type="ARBA" id="ARBA00022448"/>
    </source>
</evidence>
<dbReference type="GO" id="GO:0005789">
    <property type="term" value="C:endoplasmic reticulum membrane"/>
    <property type="evidence" value="ECO:0007669"/>
    <property type="project" value="UniProtKB-SubCell"/>
</dbReference>
<keyword evidence="11" id="KW-0472">Membrane</keyword>
<dbReference type="InterPro" id="IPR007266">
    <property type="entry name" value="Ero1"/>
</dbReference>
<keyword evidence="12 20" id="KW-1015">Disulfide bond</keyword>
<evidence type="ECO:0000256" key="8">
    <source>
        <dbReference type="ARBA" id="ARBA00022827"/>
    </source>
</evidence>
<comment type="cofactor">
    <cofactor evidence="1 19">
        <name>FAD</name>
        <dbReference type="ChEBI" id="CHEBI:57692"/>
    </cofactor>
</comment>
<reference evidence="22 23" key="1">
    <citation type="submission" date="2018-03" db="EMBL/GenBank/DDBJ databases">
        <title>Draft genome sequence of Rohu Carp (Labeo rohita).</title>
        <authorList>
            <person name="Das P."/>
            <person name="Kushwaha B."/>
            <person name="Joshi C.G."/>
            <person name="Kumar D."/>
            <person name="Nagpure N.S."/>
            <person name="Sahoo L."/>
            <person name="Das S.P."/>
            <person name="Bit A."/>
            <person name="Patnaik S."/>
            <person name="Meher P.K."/>
            <person name="Jayasankar P."/>
            <person name="Koringa P.G."/>
            <person name="Patel N.V."/>
            <person name="Hinsu A.T."/>
            <person name="Kumar R."/>
            <person name="Pandey M."/>
            <person name="Agarwal S."/>
            <person name="Srivastava S."/>
            <person name="Singh M."/>
            <person name="Iquebal M.A."/>
            <person name="Jaiswal S."/>
            <person name="Angadi U.B."/>
            <person name="Kumar N."/>
            <person name="Raza M."/>
            <person name="Shah T.M."/>
            <person name="Rai A."/>
            <person name="Jena J.K."/>
        </authorList>
    </citation>
    <scope>NUCLEOTIDE SEQUENCE [LARGE SCALE GENOMIC DNA]</scope>
    <source>
        <strain evidence="22">DASCIFA01</strain>
        <tissue evidence="22">Testis</tissue>
    </source>
</reference>
<evidence type="ECO:0000256" key="20">
    <source>
        <dbReference type="PIRSR" id="PIRSR017205-3"/>
    </source>
</evidence>
<evidence type="ECO:0000256" key="13">
    <source>
        <dbReference type="ARBA" id="ARBA00023180"/>
    </source>
</evidence>
<dbReference type="PIRSF" id="PIRSF017205">
    <property type="entry name" value="ERO1"/>
    <property type="match status" value="1"/>
</dbReference>
<evidence type="ECO:0000256" key="7">
    <source>
        <dbReference type="ARBA" id="ARBA00022824"/>
    </source>
</evidence>
<keyword evidence="14" id="KW-0676">Redox-active center</keyword>
<evidence type="ECO:0000256" key="17">
    <source>
        <dbReference type="ARBA" id="ARBA00042500"/>
    </source>
</evidence>
<evidence type="ECO:0000256" key="21">
    <source>
        <dbReference type="SAM" id="SignalP"/>
    </source>
</evidence>
<gene>
    <name evidence="22" type="ORF">ROHU_011378</name>
</gene>
<comment type="subcellular location">
    <subcellularLocation>
        <location evidence="2">Endoplasmic reticulum membrane</location>
        <topology evidence="2">Peripheral membrane protein</topology>
        <orientation evidence="2">Lumenal side</orientation>
    </subcellularLocation>
</comment>
<keyword evidence="9" id="KW-0249">Electron transport</keyword>
<dbReference type="SUPFAM" id="SSF110019">
    <property type="entry name" value="ERO1-like"/>
    <property type="match status" value="1"/>
</dbReference>
<feature type="active site" description="Nucleophile" evidence="18">
    <location>
        <position position="328"/>
    </location>
</feature>
<evidence type="ECO:0007829" key="24">
    <source>
        <dbReference type="PeptideAtlas" id="A0A498LKD0"/>
    </source>
</evidence>
<feature type="signal peptide" evidence="21">
    <location>
        <begin position="1"/>
        <end position="19"/>
    </location>
</feature>
<evidence type="ECO:0000256" key="19">
    <source>
        <dbReference type="PIRSR" id="PIRSR017205-2"/>
    </source>
</evidence>
<protein>
    <recommendedName>
        <fullName evidence="15">ERO1-like protein alpha</fullName>
    </recommendedName>
    <alternativeName>
        <fullName evidence="16">Endoplasmic reticulum oxidoreductase alpha</fullName>
    </alternativeName>
    <alternativeName>
        <fullName evidence="17">Oxidoreductin-1-L-alpha</fullName>
    </alternativeName>
</protein>
<dbReference type="PANTHER" id="PTHR12613">
    <property type="entry name" value="ERO1-RELATED"/>
    <property type="match status" value="1"/>
</dbReference>
<evidence type="ECO:0000256" key="12">
    <source>
        <dbReference type="ARBA" id="ARBA00023157"/>
    </source>
</evidence>
<evidence type="ECO:0000256" key="14">
    <source>
        <dbReference type="ARBA" id="ARBA00023284"/>
    </source>
</evidence>
<feature type="binding site" evidence="19">
    <location>
        <position position="155"/>
    </location>
    <ligand>
        <name>FAD</name>
        <dbReference type="ChEBI" id="CHEBI:57692"/>
    </ligand>
</feature>